<comment type="caution">
    <text evidence="2">The sequence shown here is derived from an EMBL/GenBank/DDBJ whole genome shotgun (WGS) entry which is preliminary data.</text>
</comment>
<feature type="compositionally biased region" description="Pro residues" evidence="1">
    <location>
        <begin position="190"/>
        <end position="205"/>
    </location>
</feature>
<feature type="compositionally biased region" description="Basic and acidic residues" evidence="1">
    <location>
        <begin position="8"/>
        <end position="19"/>
    </location>
</feature>
<reference evidence="2" key="1">
    <citation type="journal article" date="2020" name="Cell">
        <title>Large-Scale Comparative Analyses of Tick Genomes Elucidate Their Genetic Diversity and Vector Capacities.</title>
        <authorList>
            <consortium name="Tick Genome and Microbiome Consortium (TIGMIC)"/>
            <person name="Jia N."/>
            <person name="Wang J."/>
            <person name="Shi W."/>
            <person name="Du L."/>
            <person name="Sun Y."/>
            <person name="Zhan W."/>
            <person name="Jiang J.F."/>
            <person name="Wang Q."/>
            <person name="Zhang B."/>
            <person name="Ji P."/>
            <person name="Bell-Sakyi L."/>
            <person name="Cui X.M."/>
            <person name="Yuan T.T."/>
            <person name="Jiang B.G."/>
            <person name="Yang W.F."/>
            <person name="Lam T.T."/>
            <person name="Chang Q.C."/>
            <person name="Ding S.J."/>
            <person name="Wang X.J."/>
            <person name="Zhu J.G."/>
            <person name="Ruan X.D."/>
            <person name="Zhao L."/>
            <person name="Wei J.T."/>
            <person name="Ye R.Z."/>
            <person name="Que T.C."/>
            <person name="Du C.H."/>
            <person name="Zhou Y.H."/>
            <person name="Cheng J.X."/>
            <person name="Dai P.F."/>
            <person name="Guo W.B."/>
            <person name="Han X.H."/>
            <person name="Huang E.J."/>
            <person name="Li L.F."/>
            <person name="Wei W."/>
            <person name="Gao Y.C."/>
            <person name="Liu J.Z."/>
            <person name="Shao H.Z."/>
            <person name="Wang X."/>
            <person name="Wang C.C."/>
            <person name="Yang T.C."/>
            <person name="Huo Q.B."/>
            <person name="Li W."/>
            <person name="Chen H.Y."/>
            <person name="Chen S.E."/>
            <person name="Zhou L.G."/>
            <person name="Ni X.B."/>
            <person name="Tian J.H."/>
            <person name="Sheng Y."/>
            <person name="Liu T."/>
            <person name="Pan Y.S."/>
            <person name="Xia L.Y."/>
            <person name="Li J."/>
            <person name="Zhao F."/>
            <person name="Cao W.C."/>
        </authorList>
    </citation>
    <scope>NUCLEOTIDE SEQUENCE</scope>
    <source>
        <strain evidence="2">Rmic-2018</strain>
    </source>
</reference>
<reference evidence="2" key="2">
    <citation type="submission" date="2021-09" db="EMBL/GenBank/DDBJ databases">
        <authorList>
            <person name="Jia N."/>
            <person name="Wang J."/>
            <person name="Shi W."/>
            <person name="Du L."/>
            <person name="Sun Y."/>
            <person name="Zhan W."/>
            <person name="Jiang J."/>
            <person name="Wang Q."/>
            <person name="Zhang B."/>
            <person name="Ji P."/>
            <person name="Sakyi L.B."/>
            <person name="Cui X."/>
            <person name="Yuan T."/>
            <person name="Jiang B."/>
            <person name="Yang W."/>
            <person name="Lam T.T.-Y."/>
            <person name="Chang Q."/>
            <person name="Ding S."/>
            <person name="Wang X."/>
            <person name="Zhu J."/>
            <person name="Ruan X."/>
            <person name="Zhao L."/>
            <person name="Wei J."/>
            <person name="Que T."/>
            <person name="Du C."/>
            <person name="Cheng J."/>
            <person name="Dai P."/>
            <person name="Han X."/>
            <person name="Huang E."/>
            <person name="Gao Y."/>
            <person name="Liu J."/>
            <person name="Shao H."/>
            <person name="Ye R."/>
            <person name="Li L."/>
            <person name="Wei W."/>
            <person name="Wang X."/>
            <person name="Wang C."/>
            <person name="Huo Q."/>
            <person name="Li W."/>
            <person name="Guo W."/>
            <person name="Chen H."/>
            <person name="Chen S."/>
            <person name="Zhou L."/>
            <person name="Zhou L."/>
            <person name="Ni X."/>
            <person name="Tian J."/>
            <person name="Zhou Y."/>
            <person name="Sheng Y."/>
            <person name="Liu T."/>
            <person name="Pan Y."/>
            <person name="Xia L."/>
            <person name="Li J."/>
            <person name="Zhao F."/>
            <person name="Cao W."/>
        </authorList>
    </citation>
    <scope>NUCLEOTIDE SEQUENCE</scope>
    <source>
        <strain evidence="2">Rmic-2018</strain>
        <tissue evidence="2">Larvae</tissue>
    </source>
</reference>
<feature type="region of interest" description="Disordered" evidence="1">
    <location>
        <begin position="115"/>
        <end position="134"/>
    </location>
</feature>
<dbReference type="EMBL" id="JABSTU010000010">
    <property type="protein sequence ID" value="KAH8018340.1"/>
    <property type="molecule type" value="Genomic_DNA"/>
</dbReference>
<evidence type="ECO:0000313" key="3">
    <source>
        <dbReference type="Proteomes" id="UP000821866"/>
    </source>
</evidence>
<keyword evidence="3" id="KW-1185">Reference proteome</keyword>
<accession>A0A9J6D8A5</accession>
<proteinExistence type="predicted"/>
<feature type="compositionally biased region" description="Low complexity" evidence="1">
    <location>
        <begin position="166"/>
        <end position="177"/>
    </location>
</feature>
<gene>
    <name evidence="2" type="ORF">HPB51_003061</name>
</gene>
<feature type="region of interest" description="Disordered" evidence="1">
    <location>
        <begin position="1"/>
        <end position="35"/>
    </location>
</feature>
<protein>
    <submittedName>
        <fullName evidence="2">Uncharacterized protein</fullName>
    </submittedName>
</protein>
<feature type="compositionally biased region" description="Pro residues" evidence="1">
    <location>
        <begin position="24"/>
        <end position="35"/>
    </location>
</feature>
<evidence type="ECO:0000313" key="2">
    <source>
        <dbReference type="EMBL" id="KAH8018340.1"/>
    </source>
</evidence>
<dbReference type="Proteomes" id="UP000821866">
    <property type="component" value="Chromosome 8"/>
</dbReference>
<dbReference type="VEuPathDB" id="VectorBase:LOC119172230"/>
<dbReference type="AlphaFoldDB" id="A0A9J6D8A5"/>
<organism evidence="2 3">
    <name type="scientific">Rhipicephalus microplus</name>
    <name type="common">Cattle tick</name>
    <name type="synonym">Boophilus microplus</name>
    <dbReference type="NCBI Taxonomy" id="6941"/>
    <lineage>
        <taxon>Eukaryota</taxon>
        <taxon>Metazoa</taxon>
        <taxon>Ecdysozoa</taxon>
        <taxon>Arthropoda</taxon>
        <taxon>Chelicerata</taxon>
        <taxon>Arachnida</taxon>
        <taxon>Acari</taxon>
        <taxon>Parasitiformes</taxon>
        <taxon>Ixodida</taxon>
        <taxon>Ixodoidea</taxon>
        <taxon>Ixodidae</taxon>
        <taxon>Rhipicephalinae</taxon>
        <taxon>Rhipicephalus</taxon>
        <taxon>Boophilus</taxon>
    </lineage>
</organism>
<sequence length="275" mass="28855">MAFSNPPPKRDRPPTRGRTEVSFPPLPNLSPPKPNNFPRFMVMESVDQSKPLSSLSVFPVSKFLESVVGESYKAKKQRTGEVLVELSRQDQADKLLAQTRIADLAIRVTPHRSLNSSQGVISEPDLANETEADLLEGLRNQAQSVATPLAEAAADVVQTSSVGTGAAPASASPSSSALEGAEMMDTAGPAPDPTATAPPVPPVAPPGVAAQTKGSRKGAKSGGPGSTGTPRTSDDDMDVWPFLPATQRKERPVTAKPSEGPKKPKPRVTAPKDDT</sequence>
<name>A0A9J6D8A5_RHIMP</name>
<evidence type="ECO:0000256" key="1">
    <source>
        <dbReference type="SAM" id="MobiDB-lite"/>
    </source>
</evidence>
<feature type="region of interest" description="Disordered" evidence="1">
    <location>
        <begin position="146"/>
        <end position="275"/>
    </location>
</feature>